<evidence type="ECO:0000313" key="1">
    <source>
        <dbReference type="EMBL" id="HIU13917.1"/>
    </source>
</evidence>
<dbReference type="Proteomes" id="UP000824175">
    <property type="component" value="Unassembled WGS sequence"/>
</dbReference>
<dbReference type="EMBL" id="DVMJ01000063">
    <property type="protein sequence ID" value="HIU13917.1"/>
    <property type="molecule type" value="Genomic_DNA"/>
</dbReference>
<reference evidence="1" key="2">
    <citation type="journal article" date="2021" name="PeerJ">
        <title>Extensive microbial diversity within the chicken gut microbiome revealed by metagenomics and culture.</title>
        <authorList>
            <person name="Gilroy R."/>
            <person name="Ravi A."/>
            <person name="Getino M."/>
            <person name="Pursley I."/>
            <person name="Horton D.L."/>
            <person name="Alikhan N.F."/>
            <person name="Baker D."/>
            <person name="Gharbi K."/>
            <person name="Hall N."/>
            <person name="Watson M."/>
            <person name="Adriaenssens E.M."/>
            <person name="Foster-Nyarko E."/>
            <person name="Jarju S."/>
            <person name="Secka A."/>
            <person name="Antonio M."/>
            <person name="Oren A."/>
            <person name="Chaudhuri R.R."/>
            <person name="La Ragione R."/>
            <person name="Hildebrand F."/>
            <person name="Pallen M.J."/>
        </authorList>
    </citation>
    <scope>NUCLEOTIDE SEQUENCE</scope>
    <source>
        <strain evidence="1">CHK195-11698</strain>
    </source>
</reference>
<protein>
    <submittedName>
        <fullName evidence="1">Uncharacterized protein</fullName>
    </submittedName>
</protein>
<reference evidence="1" key="1">
    <citation type="submission" date="2020-10" db="EMBL/GenBank/DDBJ databases">
        <authorList>
            <person name="Gilroy R."/>
        </authorList>
    </citation>
    <scope>NUCLEOTIDE SEQUENCE</scope>
    <source>
        <strain evidence="1">CHK195-11698</strain>
    </source>
</reference>
<sequence>MWKIYHGAFQQFLNQTAKSSLSIEAKIQTLQEHCLNQFQSMKWLLETCFEDKVLDEDQYFFLTFTVNDGPITLTDPNEIVVSLLKYADDIFQIEIDVFHFHHKPLQFHLLLDGDMCESEVIEMDSSTLNDEDDTFTDLSWIKPV</sequence>
<organism evidence="1 2">
    <name type="scientific">Candidatus Fimiplasma intestinipullorum</name>
    <dbReference type="NCBI Taxonomy" id="2840825"/>
    <lineage>
        <taxon>Bacteria</taxon>
        <taxon>Bacillati</taxon>
        <taxon>Bacillota</taxon>
        <taxon>Clostridia</taxon>
        <taxon>Eubacteriales</taxon>
        <taxon>Candidatus Fimiplasma</taxon>
    </lineage>
</organism>
<comment type="caution">
    <text evidence="1">The sequence shown here is derived from an EMBL/GenBank/DDBJ whole genome shotgun (WGS) entry which is preliminary data.</text>
</comment>
<name>A0A9D1L1G1_9FIRM</name>
<dbReference type="AlphaFoldDB" id="A0A9D1L1G1"/>
<evidence type="ECO:0000313" key="2">
    <source>
        <dbReference type="Proteomes" id="UP000824175"/>
    </source>
</evidence>
<proteinExistence type="predicted"/>
<gene>
    <name evidence="1" type="ORF">IAD15_07610</name>
</gene>
<accession>A0A9D1L1G1</accession>